<proteinExistence type="predicted"/>
<feature type="region of interest" description="Disordered" evidence="1">
    <location>
        <begin position="99"/>
        <end position="135"/>
    </location>
</feature>
<evidence type="ECO:0000256" key="1">
    <source>
        <dbReference type="SAM" id="MobiDB-lite"/>
    </source>
</evidence>
<dbReference type="Proteomes" id="UP001500253">
    <property type="component" value="Unassembled WGS sequence"/>
</dbReference>
<dbReference type="EMBL" id="BAAASD010000003">
    <property type="protein sequence ID" value="GAA2329997.1"/>
    <property type="molecule type" value="Genomic_DNA"/>
</dbReference>
<protein>
    <submittedName>
        <fullName evidence="2">Uncharacterized protein</fullName>
    </submittedName>
</protein>
<evidence type="ECO:0000313" key="2">
    <source>
        <dbReference type="EMBL" id="GAA2329997.1"/>
    </source>
</evidence>
<name>A0ABP5SFF1_9ACTN</name>
<organism evidence="2 3">
    <name type="scientific">Streptomyces cuspidosporus</name>
    <dbReference type="NCBI Taxonomy" id="66882"/>
    <lineage>
        <taxon>Bacteria</taxon>
        <taxon>Bacillati</taxon>
        <taxon>Actinomycetota</taxon>
        <taxon>Actinomycetes</taxon>
        <taxon>Kitasatosporales</taxon>
        <taxon>Streptomycetaceae</taxon>
        <taxon>Streptomyces</taxon>
    </lineage>
</organism>
<keyword evidence="3" id="KW-1185">Reference proteome</keyword>
<sequence>MAGGMGKEKLSVSDQDLTSLIKDLEGTLSYVETKIKRLNLLVESVDKDEKGSAAAAHKKLRRDVSMDAVRIRQMLNAVEEATKAQGADTHPQYLELLHRFQALQKSSEGQREPGSADGHDGHGIHDGHDEPDPAA</sequence>
<gene>
    <name evidence="2" type="ORF">GCM10010246_11090</name>
</gene>
<evidence type="ECO:0000313" key="3">
    <source>
        <dbReference type="Proteomes" id="UP001500253"/>
    </source>
</evidence>
<comment type="caution">
    <text evidence="2">The sequence shown here is derived from an EMBL/GenBank/DDBJ whole genome shotgun (WGS) entry which is preliminary data.</text>
</comment>
<feature type="compositionally biased region" description="Basic and acidic residues" evidence="1">
    <location>
        <begin position="117"/>
        <end position="135"/>
    </location>
</feature>
<reference evidence="3" key="1">
    <citation type="journal article" date="2019" name="Int. J. Syst. Evol. Microbiol.">
        <title>The Global Catalogue of Microorganisms (GCM) 10K type strain sequencing project: providing services to taxonomists for standard genome sequencing and annotation.</title>
        <authorList>
            <consortium name="The Broad Institute Genomics Platform"/>
            <consortium name="The Broad Institute Genome Sequencing Center for Infectious Disease"/>
            <person name="Wu L."/>
            <person name="Ma J."/>
        </authorList>
    </citation>
    <scope>NUCLEOTIDE SEQUENCE [LARGE SCALE GENOMIC DNA]</scope>
    <source>
        <strain evidence="3">JCM 4316</strain>
    </source>
</reference>
<accession>A0ABP5SFF1</accession>